<name>A0ABQ8U920_9EUKA</name>
<dbReference type="PANTHER" id="PTHR12992">
    <property type="entry name" value="NUDIX HYDROLASE"/>
    <property type="match status" value="1"/>
</dbReference>
<sequence>MEDPQQLLDRQFITNLVLSLQRPPILFHRHGKISRRAAVALLIRTAPSPPSILFIKRALNPRDRWSGHVAFPGGHANSGETPFDACIREVFEEVGLDLAKTSFECCGQLDDCFYGGPRTHCPHLRSKTAKSLLLNGFPSKRCYRCPVLLVHLNAPLPLWLGFQSQLRGSNPTCEAAVRVEAYARGWILTTPHDCPPPRAARLLTLDEFPQTFCLWGLTLAMVVTAMEMGVGMLPPRPYPPASTANPLIATSALMIQKRLAALTNTGSGGVASSPVASAITRKTVAPDERARAALEPEMPPPQPRQRLRPFLRAPAGAVVEVTDPAPFAVQPSPSLTLEAADRHRLSVAGAASENADLVADVRLHKMAGFVPRTLVTPRYLIPNVRVARLYGVFVRLSHAVKWARQAFACGRCRRAKKRVSVATPSTSGLELEDEPVPLRL</sequence>
<dbReference type="Proteomes" id="UP001141327">
    <property type="component" value="Unassembled WGS sequence"/>
</dbReference>
<dbReference type="PANTHER" id="PTHR12992:SF44">
    <property type="entry name" value="NUDIX HYDROLASE DOMAIN-CONTAINING PROTEIN"/>
    <property type="match status" value="1"/>
</dbReference>
<proteinExistence type="predicted"/>
<organism evidence="3 4">
    <name type="scientific">Paratrimastix pyriformis</name>
    <dbReference type="NCBI Taxonomy" id="342808"/>
    <lineage>
        <taxon>Eukaryota</taxon>
        <taxon>Metamonada</taxon>
        <taxon>Preaxostyla</taxon>
        <taxon>Paratrimastigidae</taxon>
        <taxon>Paratrimastix</taxon>
    </lineage>
</organism>
<dbReference type="EMBL" id="JAPMOS010000131">
    <property type="protein sequence ID" value="KAJ4454852.1"/>
    <property type="molecule type" value="Genomic_DNA"/>
</dbReference>
<protein>
    <recommendedName>
        <fullName evidence="2">Nudix hydrolase domain-containing protein</fullName>
    </recommendedName>
</protein>
<dbReference type="PROSITE" id="PS51462">
    <property type="entry name" value="NUDIX"/>
    <property type="match status" value="1"/>
</dbReference>
<gene>
    <name evidence="3" type="ORF">PAPYR_10361</name>
</gene>
<evidence type="ECO:0000313" key="4">
    <source>
        <dbReference type="Proteomes" id="UP001141327"/>
    </source>
</evidence>
<evidence type="ECO:0000259" key="2">
    <source>
        <dbReference type="PROSITE" id="PS51462"/>
    </source>
</evidence>
<dbReference type="PROSITE" id="PS00893">
    <property type="entry name" value="NUDIX_BOX"/>
    <property type="match status" value="1"/>
</dbReference>
<evidence type="ECO:0000313" key="3">
    <source>
        <dbReference type="EMBL" id="KAJ4454852.1"/>
    </source>
</evidence>
<dbReference type="InterPro" id="IPR015797">
    <property type="entry name" value="NUDIX_hydrolase-like_dom_sf"/>
</dbReference>
<dbReference type="SUPFAM" id="SSF55811">
    <property type="entry name" value="Nudix"/>
    <property type="match status" value="1"/>
</dbReference>
<feature type="domain" description="Nudix hydrolase" evidence="2">
    <location>
        <begin position="33"/>
        <end position="218"/>
    </location>
</feature>
<dbReference type="InterPro" id="IPR045121">
    <property type="entry name" value="CoAse"/>
</dbReference>
<keyword evidence="4" id="KW-1185">Reference proteome</keyword>
<evidence type="ECO:0000256" key="1">
    <source>
        <dbReference type="ARBA" id="ARBA00022801"/>
    </source>
</evidence>
<comment type="caution">
    <text evidence="3">The sequence shown here is derived from an EMBL/GenBank/DDBJ whole genome shotgun (WGS) entry which is preliminary data.</text>
</comment>
<reference evidence="3" key="1">
    <citation type="journal article" date="2022" name="bioRxiv">
        <title>Genomics of Preaxostyla Flagellates Illuminates Evolutionary Transitions and the Path Towards Mitochondrial Loss.</title>
        <authorList>
            <person name="Novak L.V.F."/>
            <person name="Treitli S.C."/>
            <person name="Pyrih J."/>
            <person name="Halakuc P."/>
            <person name="Pipaliya S.V."/>
            <person name="Vacek V."/>
            <person name="Brzon O."/>
            <person name="Soukal P."/>
            <person name="Eme L."/>
            <person name="Dacks J.B."/>
            <person name="Karnkowska A."/>
            <person name="Elias M."/>
            <person name="Hampl V."/>
        </authorList>
    </citation>
    <scope>NUCLEOTIDE SEQUENCE</scope>
    <source>
        <strain evidence="3">RCP-MX</strain>
    </source>
</reference>
<dbReference type="InterPro" id="IPR000086">
    <property type="entry name" value="NUDIX_hydrolase_dom"/>
</dbReference>
<dbReference type="Pfam" id="PF00293">
    <property type="entry name" value="NUDIX"/>
    <property type="match status" value="1"/>
</dbReference>
<dbReference type="Gene3D" id="3.90.79.10">
    <property type="entry name" value="Nucleoside Triphosphate Pyrophosphohydrolase"/>
    <property type="match status" value="1"/>
</dbReference>
<keyword evidence="1" id="KW-0378">Hydrolase</keyword>
<dbReference type="CDD" id="cd03426">
    <property type="entry name" value="NUDIX_CoAse_Nudt7"/>
    <property type="match status" value="1"/>
</dbReference>
<dbReference type="InterPro" id="IPR020084">
    <property type="entry name" value="NUDIX_hydrolase_CS"/>
</dbReference>
<accession>A0ABQ8U920</accession>